<dbReference type="EMBL" id="GL876971">
    <property type="protein sequence ID" value="KLU87964.1"/>
    <property type="molecule type" value="Genomic_DNA"/>
</dbReference>
<organism evidence="9 10">
    <name type="scientific">Magnaporthiopsis poae (strain ATCC 64411 / 73-15)</name>
    <name type="common">Kentucky bluegrass fungus</name>
    <name type="synonym">Magnaporthe poae</name>
    <dbReference type="NCBI Taxonomy" id="644358"/>
    <lineage>
        <taxon>Eukaryota</taxon>
        <taxon>Fungi</taxon>
        <taxon>Dikarya</taxon>
        <taxon>Ascomycota</taxon>
        <taxon>Pezizomycotina</taxon>
        <taxon>Sordariomycetes</taxon>
        <taxon>Sordariomycetidae</taxon>
        <taxon>Magnaporthales</taxon>
        <taxon>Magnaporthaceae</taxon>
        <taxon>Magnaporthiopsis</taxon>
    </lineage>
</organism>
<dbReference type="eggNOG" id="ENOG502SJWB">
    <property type="taxonomic scope" value="Eukaryota"/>
</dbReference>
<evidence type="ECO:0000256" key="4">
    <source>
        <dbReference type="ARBA" id="ARBA00023163"/>
    </source>
</evidence>
<keyword evidence="3" id="KW-0805">Transcription regulation</keyword>
<evidence type="ECO:0000256" key="5">
    <source>
        <dbReference type="ARBA" id="ARBA00023242"/>
    </source>
</evidence>
<evidence type="ECO:0000259" key="7">
    <source>
        <dbReference type="PROSITE" id="PS50048"/>
    </source>
</evidence>
<dbReference type="Pfam" id="PF04082">
    <property type="entry name" value="Fungal_trans"/>
    <property type="match status" value="1"/>
</dbReference>
<dbReference type="SMART" id="SM00066">
    <property type="entry name" value="GAL4"/>
    <property type="match status" value="1"/>
</dbReference>
<dbReference type="GO" id="GO:0005634">
    <property type="term" value="C:nucleus"/>
    <property type="evidence" value="ECO:0007669"/>
    <property type="project" value="UniProtKB-SubCell"/>
</dbReference>
<dbReference type="InterPro" id="IPR001138">
    <property type="entry name" value="Zn2Cys6_DnaBD"/>
</dbReference>
<dbReference type="InterPro" id="IPR036864">
    <property type="entry name" value="Zn2-C6_fun-type_DNA-bd_sf"/>
</dbReference>
<dbReference type="GO" id="GO:0003677">
    <property type="term" value="F:DNA binding"/>
    <property type="evidence" value="ECO:0007669"/>
    <property type="project" value="InterPro"/>
</dbReference>
<feature type="region of interest" description="Disordered" evidence="6">
    <location>
        <begin position="51"/>
        <end position="72"/>
    </location>
</feature>
<protein>
    <recommendedName>
        <fullName evidence="7">Zn(2)-C6 fungal-type domain-containing protein</fullName>
    </recommendedName>
</protein>
<dbReference type="InterPro" id="IPR050815">
    <property type="entry name" value="TF_fung"/>
</dbReference>
<dbReference type="OrthoDB" id="1924787at2759"/>
<keyword evidence="2" id="KW-0479">Metal-binding</keyword>
<dbReference type="InterPro" id="IPR007219">
    <property type="entry name" value="XnlR_reg_dom"/>
</dbReference>
<dbReference type="GO" id="GO:0000981">
    <property type="term" value="F:DNA-binding transcription factor activity, RNA polymerase II-specific"/>
    <property type="evidence" value="ECO:0007669"/>
    <property type="project" value="InterPro"/>
</dbReference>
<name>A0A0C4E3F5_MAGP6</name>
<dbReference type="Gene3D" id="4.10.240.10">
    <property type="entry name" value="Zn(2)-C6 fungal-type DNA-binding domain"/>
    <property type="match status" value="1"/>
</dbReference>
<evidence type="ECO:0000313" key="8">
    <source>
        <dbReference type="EMBL" id="KLU87964.1"/>
    </source>
</evidence>
<evidence type="ECO:0000256" key="2">
    <source>
        <dbReference type="ARBA" id="ARBA00022723"/>
    </source>
</evidence>
<proteinExistence type="predicted"/>
<evidence type="ECO:0000313" key="10">
    <source>
        <dbReference type="Proteomes" id="UP000011715"/>
    </source>
</evidence>
<keyword evidence="5" id="KW-0539">Nucleus</keyword>
<comment type="subcellular location">
    <subcellularLocation>
        <location evidence="1">Nucleus</location>
    </subcellularLocation>
</comment>
<keyword evidence="4" id="KW-0804">Transcription</keyword>
<dbReference type="SUPFAM" id="SSF57701">
    <property type="entry name" value="Zn2/Cys6 DNA-binding domain"/>
    <property type="match status" value="1"/>
</dbReference>
<dbReference type="GO" id="GO:0006351">
    <property type="term" value="P:DNA-templated transcription"/>
    <property type="evidence" value="ECO:0007669"/>
    <property type="project" value="InterPro"/>
</dbReference>
<dbReference type="AlphaFoldDB" id="A0A0C4E3F5"/>
<reference evidence="8" key="3">
    <citation type="submission" date="2011-03" db="EMBL/GenBank/DDBJ databases">
        <title>Annotation of Magnaporthe poae ATCC 64411.</title>
        <authorList>
            <person name="Ma L.-J."/>
            <person name="Dead R."/>
            <person name="Young S.K."/>
            <person name="Zeng Q."/>
            <person name="Gargeya S."/>
            <person name="Fitzgerald M."/>
            <person name="Haas B."/>
            <person name="Abouelleil A."/>
            <person name="Alvarado L."/>
            <person name="Arachchi H.M."/>
            <person name="Berlin A."/>
            <person name="Brown A."/>
            <person name="Chapman S.B."/>
            <person name="Chen Z."/>
            <person name="Dunbar C."/>
            <person name="Freedman E."/>
            <person name="Gearin G."/>
            <person name="Gellesch M."/>
            <person name="Goldberg J."/>
            <person name="Griggs A."/>
            <person name="Gujja S."/>
            <person name="Heiman D."/>
            <person name="Howarth C."/>
            <person name="Larson L."/>
            <person name="Lui A."/>
            <person name="MacDonald P.J.P."/>
            <person name="Mehta T."/>
            <person name="Montmayeur A."/>
            <person name="Murphy C."/>
            <person name="Neiman D."/>
            <person name="Pearson M."/>
            <person name="Priest M."/>
            <person name="Roberts A."/>
            <person name="Saif S."/>
            <person name="Shea T."/>
            <person name="Shenoy N."/>
            <person name="Sisk P."/>
            <person name="Stolte C."/>
            <person name="Sykes S."/>
            <person name="Yandava C."/>
            <person name="Wortman J."/>
            <person name="Nusbaum C."/>
            <person name="Birren B."/>
        </authorList>
    </citation>
    <scope>NUCLEOTIDE SEQUENCE</scope>
    <source>
        <strain evidence="8">ATCC 64411</strain>
    </source>
</reference>
<dbReference type="SMART" id="SM00906">
    <property type="entry name" value="Fungal_trans"/>
    <property type="match status" value="1"/>
</dbReference>
<gene>
    <name evidence="8" type="ORF">MAPG_06954</name>
</gene>
<dbReference type="Proteomes" id="UP000011715">
    <property type="component" value="Unassembled WGS sequence"/>
</dbReference>
<keyword evidence="10" id="KW-1185">Reference proteome</keyword>
<reference evidence="9" key="4">
    <citation type="journal article" date="2015" name="G3 (Bethesda)">
        <title>Genome sequences of three phytopathogenic species of the Magnaporthaceae family of fungi.</title>
        <authorList>
            <person name="Okagaki L.H."/>
            <person name="Nunes C.C."/>
            <person name="Sailsbery J."/>
            <person name="Clay B."/>
            <person name="Brown D."/>
            <person name="John T."/>
            <person name="Oh Y."/>
            <person name="Young N."/>
            <person name="Fitzgerald M."/>
            <person name="Haas B.J."/>
            <person name="Zeng Q."/>
            <person name="Young S."/>
            <person name="Adiconis X."/>
            <person name="Fan L."/>
            <person name="Levin J.Z."/>
            <person name="Mitchell T.K."/>
            <person name="Okubara P.A."/>
            <person name="Farman M.L."/>
            <person name="Kohn L.M."/>
            <person name="Birren B."/>
            <person name="Ma L.-J."/>
            <person name="Dean R.A."/>
        </authorList>
    </citation>
    <scope>NUCLEOTIDE SEQUENCE</scope>
    <source>
        <strain evidence="9">ATCC 64411 / 73-15</strain>
    </source>
</reference>
<dbReference type="EnsemblFungi" id="MAPG_06954T0">
    <property type="protein sequence ID" value="MAPG_06954T0"/>
    <property type="gene ID" value="MAPG_06954"/>
</dbReference>
<evidence type="ECO:0000256" key="6">
    <source>
        <dbReference type="SAM" id="MobiDB-lite"/>
    </source>
</evidence>
<dbReference type="GO" id="GO:0008270">
    <property type="term" value="F:zinc ion binding"/>
    <property type="evidence" value="ECO:0007669"/>
    <property type="project" value="InterPro"/>
</dbReference>
<dbReference type="PANTHER" id="PTHR47338">
    <property type="entry name" value="ZN(II)2CYS6 TRANSCRIPTION FACTOR (EUROFUNG)-RELATED"/>
    <property type="match status" value="1"/>
</dbReference>
<evidence type="ECO:0000256" key="3">
    <source>
        <dbReference type="ARBA" id="ARBA00023015"/>
    </source>
</evidence>
<dbReference type="CDD" id="cd12148">
    <property type="entry name" value="fungal_TF_MHR"/>
    <property type="match status" value="1"/>
</dbReference>
<dbReference type="OMA" id="VYATVGH"/>
<dbReference type="VEuPathDB" id="FungiDB:MAPG_06954"/>
<dbReference type="CDD" id="cd00067">
    <property type="entry name" value="GAL4"/>
    <property type="match status" value="1"/>
</dbReference>
<evidence type="ECO:0000256" key="1">
    <source>
        <dbReference type="ARBA" id="ARBA00004123"/>
    </source>
</evidence>
<dbReference type="EMBL" id="ADBL01001668">
    <property type="status" value="NOT_ANNOTATED_CDS"/>
    <property type="molecule type" value="Genomic_DNA"/>
</dbReference>
<dbReference type="PANTHER" id="PTHR47338:SF16">
    <property type="entry name" value="TRANSCRIPTION FACTOR, PUTATIVE (AFU_ORTHOLOGUE AFUA_2G09360)-RELATED"/>
    <property type="match status" value="1"/>
</dbReference>
<sequence>MKVAKACSQCRSRKSRCVVPAGDGQRACAPCSRRGLLCSLARARATAQPPRLLPAADNGHQPPSLATPNPGGPVSLGLDLSLESRLELVQLYLRLVHDKPHTLFHPASLVRHVRDGAVPDQLLLGILAMAAPFSPSPAVRAQAAGFVDAAKVAFKANMEDMTLANVHAAILLGNLCGAHGNPNAEMLYFGIAFRTAQIIRLPVPATSDGPVECEVKLRTWWSLYMIDRWSSAGTDIRRQLPDDSTYPLPMEELQFYALSGFGSGHPSAISPVSYSRPGLWGRMVQLAEIFGAVSDLHKRHVEGIVDNDQLEDSTQQMSVLLERWATGLPPSLTSTPDNIARHARDGLGSAFVALHLGHHHYATLLYFPYLDLQLERTERQVLFASRCREHAAAFSDLLSLSDATQGCDAVHLVVAHMATVSSAALLHVLLFGSEAELPQTRRRLEVNFERLVRLRRYWPAVDLMMERLFTFQRACMSSVDPNTHKIDRWMAKFLLQHALPIADKIPPLRDGAGSSGLMERDKFASDALSMLRP</sequence>
<dbReference type="PROSITE" id="PS50048">
    <property type="entry name" value="ZN2_CY6_FUNGAL_2"/>
    <property type="match status" value="1"/>
</dbReference>
<reference evidence="10" key="2">
    <citation type="submission" date="2010-05" db="EMBL/GenBank/DDBJ databases">
        <title>The genome sequence of Magnaporthe poae strain ATCC 64411.</title>
        <authorList>
            <person name="Ma L.-J."/>
            <person name="Dead R."/>
            <person name="Young S."/>
            <person name="Zeng Q."/>
            <person name="Koehrsen M."/>
            <person name="Alvarado L."/>
            <person name="Berlin A."/>
            <person name="Chapman S.B."/>
            <person name="Chen Z."/>
            <person name="Freedman E."/>
            <person name="Gellesch M."/>
            <person name="Goldberg J."/>
            <person name="Griggs A."/>
            <person name="Gujja S."/>
            <person name="Heilman E.R."/>
            <person name="Heiman D."/>
            <person name="Hepburn T."/>
            <person name="Howarth C."/>
            <person name="Jen D."/>
            <person name="Larson L."/>
            <person name="Mehta T."/>
            <person name="Neiman D."/>
            <person name="Pearson M."/>
            <person name="Roberts A."/>
            <person name="Saif S."/>
            <person name="Shea T."/>
            <person name="Shenoy N."/>
            <person name="Sisk P."/>
            <person name="Stolte C."/>
            <person name="Sykes S."/>
            <person name="Walk T."/>
            <person name="White J."/>
            <person name="Yandava C."/>
            <person name="Haas B."/>
            <person name="Nusbaum C."/>
            <person name="Birren B."/>
        </authorList>
    </citation>
    <scope>NUCLEOTIDE SEQUENCE [LARGE SCALE GENOMIC DNA]</scope>
    <source>
        <strain evidence="10">ATCC 64411 / 73-15</strain>
    </source>
</reference>
<reference evidence="9" key="5">
    <citation type="submission" date="2015-06" db="UniProtKB">
        <authorList>
            <consortium name="EnsemblFungi"/>
        </authorList>
    </citation>
    <scope>IDENTIFICATION</scope>
    <source>
        <strain evidence="9">ATCC 64411</strain>
    </source>
</reference>
<dbReference type="PROSITE" id="PS00463">
    <property type="entry name" value="ZN2_CY6_FUNGAL_1"/>
    <property type="match status" value="1"/>
</dbReference>
<evidence type="ECO:0000313" key="9">
    <source>
        <dbReference type="EnsemblFungi" id="MAPG_06954T0"/>
    </source>
</evidence>
<reference evidence="8" key="1">
    <citation type="submission" date="2010-05" db="EMBL/GenBank/DDBJ databases">
        <title>The Genome Sequence of Magnaporthe poae strain ATCC 64411.</title>
        <authorList>
            <consortium name="The Broad Institute Genome Sequencing Platform"/>
            <consortium name="Broad Institute Genome Sequencing Center for Infectious Disease"/>
            <person name="Ma L.-J."/>
            <person name="Dead R."/>
            <person name="Young S."/>
            <person name="Zeng Q."/>
            <person name="Koehrsen M."/>
            <person name="Alvarado L."/>
            <person name="Berlin A."/>
            <person name="Chapman S.B."/>
            <person name="Chen Z."/>
            <person name="Freedman E."/>
            <person name="Gellesch M."/>
            <person name="Goldberg J."/>
            <person name="Griggs A."/>
            <person name="Gujja S."/>
            <person name="Heilman E.R."/>
            <person name="Heiman D."/>
            <person name="Hepburn T."/>
            <person name="Howarth C."/>
            <person name="Jen D."/>
            <person name="Larson L."/>
            <person name="Mehta T."/>
            <person name="Neiman D."/>
            <person name="Pearson M."/>
            <person name="Roberts A."/>
            <person name="Saif S."/>
            <person name="Shea T."/>
            <person name="Shenoy N."/>
            <person name="Sisk P."/>
            <person name="Stolte C."/>
            <person name="Sykes S."/>
            <person name="Walk T."/>
            <person name="White J."/>
            <person name="Yandava C."/>
            <person name="Haas B."/>
            <person name="Nusbaum C."/>
            <person name="Birren B."/>
        </authorList>
    </citation>
    <scope>NUCLEOTIDE SEQUENCE</scope>
    <source>
        <strain evidence="8">ATCC 64411</strain>
    </source>
</reference>
<accession>A0A0C4E3F5</accession>
<feature type="domain" description="Zn(2)-C6 fungal-type" evidence="7">
    <location>
        <begin position="6"/>
        <end position="40"/>
    </location>
</feature>
<dbReference type="STRING" id="644358.A0A0C4E3F5"/>